<reference evidence="3 4" key="1">
    <citation type="journal article" date="2014" name="Int. J. Syst. Evol. Microbiol.">
        <title>Phaeodactylibacter xiamenensis gen. nov., sp. nov., a member of the family Saprospiraceae isolated from the marine alga Phaeodactylum tricornutum.</title>
        <authorList>
            <person name="Chen Z.Jr."/>
            <person name="Lei X."/>
            <person name="Lai Q."/>
            <person name="Li Y."/>
            <person name="Zhang B."/>
            <person name="Zhang J."/>
            <person name="Zhang H."/>
            <person name="Yang L."/>
            <person name="Zheng W."/>
            <person name="Tian Y."/>
            <person name="Yu Z."/>
            <person name="Xu H.Jr."/>
            <person name="Zheng T."/>
        </authorList>
    </citation>
    <scope>NUCLEOTIDE SEQUENCE [LARGE SCALE GENOMIC DNA]</scope>
    <source>
        <strain evidence="3 4">KD52</strain>
    </source>
</reference>
<dbReference type="Gene3D" id="3.30.830.10">
    <property type="entry name" value="Metalloenzyme, LuxS/M16 peptidase-like"/>
    <property type="match status" value="2"/>
</dbReference>
<dbReference type="AlphaFoldDB" id="A0A098S927"/>
<evidence type="ECO:0000313" key="3">
    <source>
        <dbReference type="EMBL" id="KGE89064.1"/>
    </source>
</evidence>
<gene>
    <name evidence="3" type="ORF">IX84_04610</name>
</gene>
<dbReference type="InterPro" id="IPR007863">
    <property type="entry name" value="Peptidase_M16_C"/>
</dbReference>
<dbReference type="InterPro" id="IPR011249">
    <property type="entry name" value="Metalloenz_LuxS/M16"/>
</dbReference>
<evidence type="ECO:0000259" key="2">
    <source>
        <dbReference type="Pfam" id="PF05193"/>
    </source>
</evidence>
<organism evidence="3 4">
    <name type="scientific">Phaeodactylibacter xiamenensis</name>
    <dbReference type="NCBI Taxonomy" id="1524460"/>
    <lineage>
        <taxon>Bacteria</taxon>
        <taxon>Pseudomonadati</taxon>
        <taxon>Bacteroidota</taxon>
        <taxon>Saprospiria</taxon>
        <taxon>Saprospirales</taxon>
        <taxon>Haliscomenobacteraceae</taxon>
        <taxon>Phaeodactylibacter</taxon>
    </lineage>
</organism>
<dbReference type="Pfam" id="PF05193">
    <property type="entry name" value="Peptidase_M16_C"/>
    <property type="match status" value="1"/>
</dbReference>
<keyword evidence="4" id="KW-1185">Reference proteome</keyword>
<protein>
    <recommendedName>
        <fullName evidence="2">Peptidase M16 C-terminal domain-containing protein</fullName>
    </recommendedName>
</protein>
<dbReference type="GO" id="GO:0046872">
    <property type="term" value="F:metal ion binding"/>
    <property type="evidence" value="ECO:0007669"/>
    <property type="project" value="InterPro"/>
</dbReference>
<dbReference type="EMBL" id="JPOS01000012">
    <property type="protein sequence ID" value="KGE89064.1"/>
    <property type="molecule type" value="Genomic_DNA"/>
</dbReference>
<dbReference type="Proteomes" id="UP000029736">
    <property type="component" value="Unassembled WGS sequence"/>
</dbReference>
<evidence type="ECO:0000313" key="4">
    <source>
        <dbReference type="Proteomes" id="UP000029736"/>
    </source>
</evidence>
<evidence type="ECO:0000256" key="1">
    <source>
        <dbReference type="SAM" id="MobiDB-lite"/>
    </source>
</evidence>
<dbReference type="SUPFAM" id="SSF63411">
    <property type="entry name" value="LuxS/MPP-like metallohydrolase"/>
    <property type="match status" value="2"/>
</dbReference>
<sequence>MPDRSQPPVIKDIQTLHLPKPEIFHLDNGIPVYVTNMGTQDVIRMELVFFAGRTYEDKQLVARATSSLLREGTRHYTAAQIAEATDFYGATLSLPFNLDTSSIVLYSLNKHFADTLPILQDMLREPLFAAEDLEAYIRRNQRRLAVDLAKNDTLAYRLITEQIFGSSHPYGYNSTSEAYLALSPADLKKHHQRLYNASNCLLFISGRVTDEVKQLLNKALRDALSPGEKPAPRVPVPDGQPQSTFERRPDTLQSAVRLGRRGLNRHHGDFYGLYVLNTLLGGYFGSRLMTNIREEKGYTYNIYSMLETMRYDGSLLIGTEVSPEYVEPTLREIEREMKILQETLVDEEELKMVRNFLLGNFLTMLDGPFNVSEVIRTLVLDDLPLSTFDELVSTVQNIDAAALQGLAQKYLNKADLWQVIVGP</sequence>
<feature type="domain" description="Peptidase M16 C-terminal" evidence="2">
    <location>
        <begin position="182"/>
        <end position="355"/>
    </location>
</feature>
<name>A0A098S927_9BACT</name>
<comment type="caution">
    <text evidence="3">The sequence shown here is derived from an EMBL/GenBank/DDBJ whole genome shotgun (WGS) entry which is preliminary data.</text>
</comment>
<proteinExistence type="predicted"/>
<dbReference type="PANTHER" id="PTHR11851">
    <property type="entry name" value="METALLOPROTEASE"/>
    <property type="match status" value="1"/>
</dbReference>
<dbReference type="InterPro" id="IPR050361">
    <property type="entry name" value="MPP/UQCRC_Complex"/>
</dbReference>
<dbReference type="PANTHER" id="PTHR11851:SF224">
    <property type="entry name" value="PROCESSING PROTEASE"/>
    <property type="match status" value="1"/>
</dbReference>
<dbReference type="STRING" id="1524460.IX84_04610"/>
<feature type="region of interest" description="Disordered" evidence="1">
    <location>
        <begin position="224"/>
        <end position="249"/>
    </location>
</feature>
<accession>A0A098S927</accession>